<evidence type="ECO:0000313" key="3">
    <source>
        <dbReference type="Proteomes" id="UP000289411"/>
    </source>
</evidence>
<organism evidence="2 3">
    <name type="scientific">Lichenibacterium ramalinae</name>
    <dbReference type="NCBI Taxonomy" id="2316527"/>
    <lineage>
        <taxon>Bacteria</taxon>
        <taxon>Pseudomonadati</taxon>
        <taxon>Pseudomonadota</taxon>
        <taxon>Alphaproteobacteria</taxon>
        <taxon>Hyphomicrobiales</taxon>
        <taxon>Lichenihabitantaceae</taxon>
        <taxon>Lichenibacterium</taxon>
    </lineage>
</organism>
<dbReference type="Proteomes" id="UP000289411">
    <property type="component" value="Unassembled WGS sequence"/>
</dbReference>
<dbReference type="OrthoDB" id="9811423at2"/>
<protein>
    <submittedName>
        <fullName evidence="2">DUF1289 domain-containing protein</fullName>
    </submittedName>
</protein>
<dbReference type="InterPro" id="IPR010710">
    <property type="entry name" value="DUF1289"/>
</dbReference>
<dbReference type="PANTHER" id="PTHR35175">
    <property type="entry name" value="DUF1289 DOMAIN-CONTAINING PROTEIN"/>
    <property type="match status" value="1"/>
</dbReference>
<comment type="caution">
    <text evidence="2">The sequence shown here is derived from an EMBL/GenBank/DDBJ whole genome shotgun (WGS) entry which is preliminary data.</text>
</comment>
<dbReference type="AlphaFoldDB" id="A0A4Q2R872"/>
<evidence type="ECO:0000313" key="2">
    <source>
        <dbReference type="EMBL" id="RYB02861.1"/>
    </source>
</evidence>
<dbReference type="Pfam" id="PF06945">
    <property type="entry name" value="DUF1289"/>
    <property type="match status" value="1"/>
</dbReference>
<sequence length="82" mass="8230">MLKPSSPCRGLCAIDDPGGLCRGCGRSLVEIAAWSGLTEAERLRTMALLPGRLAAFRRRGGAGEPGVAARGAAPLDAGAAGP</sequence>
<name>A0A4Q2R872_9HYPH</name>
<reference evidence="2 3" key="1">
    <citation type="submission" date="2018-09" db="EMBL/GenBank/DDBJ databases">
        <authorList>
            <person name="Grouzdev D.S."/>
            <person name="Krutkina M.S."/>
        </authorList>
    </citation>
    <scope>NUCLEOTIDE SEQUENCE [LARGE SCALE GENOMIC DNA]</scope>
    <source>
        <strain evidence="2 3">RmlP001</strain>
    </source>
</reference>
<dbReference type="PANTHER" id="PTHR35175:SF2">
    <property type="entry name" value="DUF1289 DOMAIN-CONTAINING PROTEIN"/>
    <property type="match status" value="1"/>
</dbReference>
<accession>A0A4Q2R872</accession>
<reference evidence="2 3" key="2">
    <citation type="submission" date="2019-02" db="EMBL/GenBank/DDBJ databases">
        <title>'Lichenibacterium ramalinii' gen. nov. sp. nov., 'Lichenibacterium minor' gen. nov. sp. nov.</title>
        <authorList>
            <person name="Pankratov T."/>
        </authorList>
    </citation>
    <scope>NUCLEOTIDE SEQUENCE [LARGE SCALE GENOMIC DNA]</scope>
    <source>
        <strain evidence="2 3">RmlP001</strain>
    </source>
</reference>
<feature type="compositionally biased region" description="Low complexity" evidence="1">
    <location>
        <begin position="66"/>
        <end position="82"/>
    </location>
</feature>
<dbReference type="EMBL" id="QYBC01000017">
    <property type="protein sequence ID" value="RYB02861.1"/>
    <property type="molecule type" value="Genomic_DNA"/>
</dbReference>
<keyword evidence="3" id="KW-1185">Reference proteome</keyword>
<proteinExistence type="predicted"/>
<evidence type="ECO:0000256" key="1">
    <source>
        <dbReference type="SAM" id="MobiDB-lite"/>
    </source>
</evidence>
<feature type="region of interest" description="Disordered" evidence="1">
    <location>
        <begin position="61"/>
        <end position="82"/>
    </location>
</feature>
<gene>
    <name evidence="2" type="ORF">D3272_19360</name>
</gene>
<dbReference type="RefSeq" id="WP_129220860.1">
    <property type="nucleotide sequence ID" value="NZ_QYBC01000017.1"/>
</dbReference>